<feature type="transmembrane region" description="Helical" evidence="1">
    <location>
        <begin position="379"/>
        <end position="404"/>
    </location>
</feature>
<dbReference type="RefSeq" id="WP_075082713.1">
    <property type="nucleotide sequence ID" value="NZ_CP042912.1"/>
</dbReference>
<dbReference type="EMBL" id="CP042912">
    <property type="protein sequence ID" value="QEG25034.1"/>
    <property type="molecule type" value="Genomic_DNA"/>
</dbReference>
<name>A0A5B9PFH8_9BACT</name>
<feature type="transmembrane region" description="Helical" evidence="1">
    <location>
        <begin position="244"/>
        <end position="275"/>
    </location>
</feature>
<dbReference type="KEGG" id="mff:MFFC18_49570"/>
<dbReference type="AlphaFoldDB" id="A0A5B9PFH8"/>
<keyword evidence="3" id="KW-1185">Reference proteome</keyword>
<evidence type="ECO:0000256" key="1">
    <source>
        <dbReference type="SAM" id="Phobius"/>
    </source>
</evidence>
<proteinExistence type="predicted"/>
<reference evidence="2 3" key="1">
    <citation type="submission" date="2019-08" db="EMBL/GenBank/DDBJ databases">
        <title>Deep-cultivation of Planctomycetes and their phenomic and genomic characterization uncovers novel biology.</title>
        <authorList>
            <person name="Wiegand S."/>
            <person name="Jogler M."/>
            <person name="Boedeker C."/>
            <person name="Pinto D."/>
            <person name="Vollmers J."/>
            <person name="Rivas-Marin E."/>
            <person name="Kohn T."/>
            <person name="Peeters S.H."/>
            <person name="Heuer A."/>
            <person name="Rast P."/>
            <person name="Oberbeckmann S."/>
            <person name="Bunk B."/>
            <person name="Jeske O."/>
            <person name="Meyerdierks A."/>
            <person name="Storesund J.E."/>
            <person name="Kallscheuer N."/>
            <person name="Luecker S."/>
            <person name="Lage O.M."/>
            <person name="Pohl T."/>
            <person name="Merkel B.J."/>
            <person name="Hornburger P."/>
            <person name="Mueller R.-W."/>
            <person name="Bruemmer F."/>
            <person name="Labrenz M."/>
            <person name="Spormann A.M."/>
            <person name="Op den Camp H."/>
            <person name="Overmann J."/>
            <person name="Amann R."/>
            <person name="Jetten M.S.M."/>
            <person name="Mascher T."/>
            <person name="Medema M.H."/>
            <person name="Devos D.P."/>
            <person name="Kaster A.-K."/>
            <person name="Ovreas L."/>
            <person name="Rohde M."/>
            <person name="Galperin M.Y."/>
            <person name="Jogler C."/>
        </authorList>
    </citation>
    <scope>NUCLEOTIDE SEQUENCE [LARGE SCALE GENOMIC DNA]</scope>
    <source>
        <strain evidence="2 3">FC18</strain>
    </source>
</reference>
<dbReference type="SUPFAM" id="SSF53474">
    <property type="entry name" value="alpha/beta-Hydrolases"/>
    <property type="match status" value="1"/>
</dbReference>
<dbReference type="InterPro" id="IPR029058">
    <property type="entry name" value="AB_hydrolase_fold"/>
</dbReference>
<keyword evidence="1" id="KW-0812">Transmembrane</keyword>
<accession>A0A5B9PFH8</accession>
<evidence type="ECO:0008006" key="4">
    <source>
        <dbReference type="Google" id="ProtNLM"/>
    </source>
</evidence>
<keyword evidence="1" id="KW-1133">Transmembrane helix</keyword>
<gene>
    <name evidence="2" type="ORF">MFFC18_49570</name>
</gene>
<feature type="transmembrane region" description="Helical" evidence="1">
    <location>
        <begin position="205"/>
        <end position="224"/>
    </location>
</feature>
<dbReference type="OrthoDB" id="7694683at2"/>
<feature type="transmembrane region" description="Helical" evidence="1">
    <location>
        <begin position="140"/>
        <end position="165"/>
    </location>
</feature>
<dbReference type="Proteomes" id="UP000322214">
    <property type="component" value="Chromosome"/>
</dbReference>
<feature type="transmembrane region" description="Helical" evidence="1">
    <location>
        <begin position="98"/>
        <end position="119"/>
    </location>
</feature>
<protein>
    <recommendedName>
        <fullName evidence="4">Alpha/beta hydrolase family protein</fullName>
    </recommendedName>
</protein>
<evidence type="ECO:0000313" key="3">
    <source>
        <dbReference type="Proteomes" id="UP000322214"/>
    </source>
</evidence>
<feature type="transmembrane region" description="Helical" evidence="1">
    <location>
        <begin position="287"/>
        <end position="312"/>
    </location>
</feature>
<sequence>MQPDSENPDKLVVVVHGVGDPQPGETLSLFTRSIAEEDRPLYEAQQTLWLNEKPDLCETVTQVKTFPAHVRRLNFDTGSIELVEAFWGDLSQVRRGPIGVICGMFQILFGLRYVAYVAADQPGLAAHWLKKLGLISSRILHGPVMAVAFYLMILTLAVVGTQVMWPQSYTGMLWTQVVLSCCAAVAFLASQVGGKITRSRVIKRFWFWVNITTAFVTGLMTIKHMMIDWHSTVAQYSGAQLPGLIWYCRVLVVLLGLLWFVETLVVLGMFGCWIVARFHPRANRAALNVAFLLPALAVGIWGQCMPLLWVSAKEGIVKLVELKKFEKLFDEAIPMLGVQFMMALAMTAMTVGLLVQYLRKRAVINCDTWSQGDRVPRLLVHPALQMTLGICTIIGVSLVMWISIVENSGSSWESDRLSNLMGMANKYAIAVLMPLGGIVLFLLPKMRGVFDIILDVVNHFYFRATQIKDALDDDDEFDIRESTFEAGTLYFSRRDQILKRIKRILAHYRDQYDHRPDLVMVAHSQGTVDVIETLNDPEMDWLRNSFGKITLVTMGSPVTHLYQHYFGHFYPRFTDRFWSTLHQNVDRWVNVFRVDDFVGLDIDFGHLPQTHQKCIEMESETGPNQCQLHFAHCSNHPVGARGHVKYWADIEVLEILKAELDIGVANSEQSASKAA</sequence>
<organism evidence="2 3">
    <name type="scientific">Mariniblastus fucicola</name>
    <dbReference type="NCBI Taxonomy" id="980251"/>
    <lineage>
        <taxon>Bacteria</taxon>
        <taxon>Pseudomonadati</taxon>
        <taxon>Planctomycetota</taxon>
        <taxon>Planctomycetia</taxon>
        <taxon>Pirellulales</taxon>
        <taxon>Pirellulaceae</taxon>
        <taxon>Mariniblastus</taxon>
    </lineage>
</organism>
<feature type="transmembrane region" description="Helical" evidence="1">
    <location>
        <begin position="424"/>
        <end position="443"/>
    </location>
</feature>
<keyword evidence="1" id="KW-0472">Membrane</keyword>
<feature type="transmembrane region" description="Helical" evidence="1">
    <location>
        <begin position="171"/>
        <end position="193"/>
    </location>
</feature>
<feature type="transmembrane region" description="Helical" evidence="1">
    <location>
        <begin position="332"/>
        <end position="358"/>
    </location>
</feature>
<evidence type="ECO:0000313" key="2">
    <source>
        <dbReference type="EMBL" id="QEG25034.1"/>
    </source>
</evidence>